<evidence type="ECO:0000313" key="2">
    <source>
        <dbReference type="EMBL" id="MDM8325132.1"/>
    </source>
</evidence>
<proteinExistence type="predicted"/>
<dbReference type="Pfam" id="PF14129">
    <property type="entry name" value="DUF4296"/>
    <property type="match status" value="1"/>
</dbReference>
<protein>
    <submittedName>
        <fullName evidence="2">DUF4296 domain-containing protein</fullName>
    </submittedName>
</protein>
<gene>
    <name evidence="2" type="ORF">QUW60_07790</name>
</gene>
<sequence>MVGRFFRMFCGGAMAFCLAGCGNKIPGDIIQPAAMENLLYDYQIAKTMSSELPYTDNYKKNAYFAYVFEKHHVTEAEFDSSMVWYSRNGKELSVIYDNLKKRLEEDGEQMKLITSRQNGEIAVSMSGDTVDIWQDRPLYWLTPSPYTNKVLFDLKADTSFKPKDMLALEAKFSFFPRNGQRGEAVMGLKVSFDNDSVQGLTRVVSGNGVQRLYLRPDSAFEFKNVSGFIYYVSKEDERGDLLLTDIRLVRTHQANVLEKSRRFVADSVQREAPRPLTRR</sequence>
<accession>A0ABT7VFQ7</accession>
<keyword evidence="3" id="KW-1185">Reference proteome</keyword>
<evidence type="ECO:0000259" key="1">
    <source>
        <dbReference type="Pfam" id="PF14129"/>
    </source>
</evidence>
<dbReference type="RefSeq" id="WP_289559659.1">
    <property type="nucleotide sequence ID" value="NZ_JAUDEN010000011.1"/>
</dbReference>
<feature type="domain" description="DUF4296" evidence="1">
    <location>
        <begin position="26"/>
        <end position="106"/>
    </location>
</feature>
<organism evidence="2 3">
    <name type="scientific">Bacteroides gallinaceum</name>
    <dbReference type="NCBI Taxonomy" id="1462571"/>
    <lineage>
        <taxon>Bacteria</taxon>
        <taxon>Pseudomonadati</taxon>
        <taxon>Bacteroidota</taxon>
        <taxon>Bacteroidia</taxon>
        <taxon>Bacteroidales</taxon>
        <taxon>Bacteroidaceae</taxon>
        <taxon>Bacteroides</taxon>
    </lineage>
</organism>
<name>A0ABT7VFQ7_9BACE</name>
<dbReference type="EMBL" id="JAUDEN010000011">
    <property type="protein sequence ID" value="MDM8325132.1"/>
    <property type="molecule type" value="Genomic_DNA"/>
</dbReference>
<dbReference type="Proteomes" id="UP001169458">
    <property type="component" value="Unassembled WGS sequence"/>
</dbReference>
<dbReference type="InterPro" id="IPR025381">
    <property type="entry name" value="DUF4296"/>
</dbReference>
<reference evidence="3" key="1">
    <citation type="submission" date="2023-07" db="EMBL/GenBank/DDBJ databases">
        <title>Identification and characterization of horizontal gene transfer across gut microbiota members of farm animals based on homology search.</title>
        <authorList>
            <person name="Schwarzerova J."/>
            <person name="Nykrynova M."/>
            <person name="Jureckova K."/>
            <person name="Cejkova D."/>
            <person name="Rychlik I."/>
        </authorList>
    </citation>
    <scope>NUCLEOTIDE SEQUENCE [LARGE SCALE GENOMIC DNA]</scope>
    <source>
        <strain evidence="3">109_WCHN</strain>
    </source>
</reference>
<comment type="caution">
    <text evidence="2">The sequence shown here is derived from an EMBL/GenBank/DDBJ whole genome shotgun (WGS) entry which is preliminary data.</text>
</comment>
<evidence type="ECO:0000313" key="3">
    <source>
        <dbReference type="Proteomes" id="UP001169458"/>
    </source>
</evidence>